<sequence length="264" mass="30790">MYEVEKIIVFLFVAILLFYMIRLSFFTKREWGLETHTFKILFMGVLLIAIATFFDMILPIINTKIVHVSIKICFTLGAVVYIVGIILWSNYTKKVIKKFEELAVKDPMTGVFNRKGMEKVYKVFLKEKTPFYLVVCDLDRVKKINDEYGHLEGDKYIVGASKIILDTTGEKGYVGRIGGDEFVIILEYQDIQEVERIVFEIKQSVYEIFPRKDTGISLGYSLFPNDGDTLQDLIKVADERMYNDKERRKNILIKECHNDESREK</sequence>
<dbReference type="NCBIfam" id="TIGR00254">
    <property type="entry name" value="GGDEF"/>
    <property type="match status" value="1"/>
</dbReference>
<dbReference type="EMBL" id="JAPQFJ010000021">
    <property type="protein sequence ID" value="MCY6960175.1"/>
    <property type="molecule type" value="Genomic_DNA"/>
</dbReference>
<dbReference type="EC" id="2.7.7.65" evidence="3"/>
<dbReference type="InterPro" id="IPR000160">
    <property type="entry name" value="GGDEF_dom"/>
</dbReference>
<name>A0ABT4DCY5_9CLOT</name>
<dbReference type="SUPFAM" id="SSF55073">
    <property type="entry name" value="Nucleotide cyclase"/>
    <property type="match status" value="1"/>
</dbReference>
<dbReference type="InterPro" id="IPR050469">
    <property type="entry name" value="Diguanylate_Cyclase"/>
</dbReference>
<evidence type="ECO:0000259" key="2">
    <source>
        <dbReference type="PROSITE" id="PS50887"/>
    </source>
</evidence>
<feature type="transmembrane region" description="Helical" evidence="1">
    <location>
        <begin position="6"/>
        <end position="26"/>
    </location>
</feature>
<protein>
    <submittedName>
        <fullName evidence="3">Diguanylate cyclase</fullName>
        <ecNumber evidence="3">2.7.7.65</ecNumber>
    </submittedName>
</protein>
<dbReference type="CDD" id="cd01949">
    <property type="entry name" value="GGDEF"/>
    <property type="match status" value="1"/>
</dbReference>
<feature type="domain" description="GGDEF" evidence="2">
    <location>
        <begin position="129"/>
        <end position="257"/>
    </location>
</feature>
<dbReference type="Gene3D" id="3.30.70.270">
    <property type="match status" value="1"/>
</dbReference>
<gene>
    <name evidence="3" type="ORF">OW729_16280</name>
</gene>
<keyword evidence="3" id="KW-0548">Nucleotidyltransferase</keyword>
<dbReference type="GO" id="GO:0052621">
    <property type="term" value="F:diguanylate cyclase activity"/>
    <property type="evidence" value="ECO:0007669"/>
    <property type="project" value="UniProtKB-EC"/>
</dbReference>
<feature type="transmembrane region" description="Helical" evidence="1">
    <location>
        <begin position="68"/>
        <end position="88"/>
    </location>
</feature>
<keyword evidence="1" id="KW-1133">Transmembrane helix</keyword>
<dbReference type="SMART" id="SM00267">
    <property type="entry name" value="GGDEF"/>
    <property type="match status" value="1"/>
</dbReference>
<evidence type="ECO:0000313" key="4">
    <source>
        <dbReference type="Proteomes" id="UP001144612"/>
    </source>
</evidence>
<proteinExistence type="predicted"/>
<dbReference type="PROSITE" id="PS50887">
    <property type="entry name" value="GGDEF"/>
    <property type="match status" value="1"/>
</dbReference>
<keyword evidence="1" id="KW-0472">Membrane</keyword>
<comment type="caution">
    <text evidence="3">The sequence shown here is derived from an EMBL/GenBank/DDBJ whole genome shotgun (WGS) entry which is preliminary data.</text>
</comment>
<keyword evidence="1" id="KW-0812">Transmembrane</keyword>
<dbReference type="PANTHER" id="PTHR45138">
    <property type="entry name" value="REGULATORY COMPONENTS OF SENSORY TRANSDUCTION SYSTEM"/>
    <property type="match status" value="1"/>
</dbReference>
<organism evidence="3 4">
    <name type="scientific">Clostridium brassicae</name>
    <dbReference type="NCBI Taxonomy" id="2999072"/>
    <lineage>
        <taxon>Bacteria</taxon>
        <taxon>Bacillati</taxon>
        <taxon>Bacillota</taxon>
        <taxon>Clostridia</taxon>
        <taxon>Eubacteriales</taxon>
        <taxon>Clostridiaceae</taxon>
        <taxon>Clostridium</taxon>
    </lineage>
</organism>
<evidence type="ECO:0000256" key="1">
    <source>
        <dbReference type="SAM" id="Phobius"/>
    </source>
</evidence>
<feature type="transmembrane region" description="Helical" evidence="1">
    <location>
        <begin position="38"/>
        <end position="62"/>
    </location>
</feature>
<keyword evidence="4" id="KW-1185">Reference proteome</keyword>
<dbReference type="PANTHER" id="PTHR45138:SF6">
    <property type="entry name" value="DIGUANYLATE CYCLASE DGCN"/>
    <property type="match status" value="1"/>
</dbReference>
<dbReference type="RefSeq" id="WP_268062611.1">
    <property type="nucleotide sequence ID" value="NZ_JAPQFJ010000021.1"/>
</dbReference>
<dbReference type="InterPro" id="IPR043128">
    <property type="entry name" value="Rev_trsase/Diguanyl_cyclase"/>
</dbReference>
<dbReference type="Pfam" id="PF00990">
    <property type="entry name" value="GGDEF"/>
    <property type="match status" value="1"/>
</dbReference>
<accession>A0ABT4DCY5</accession>
<keyword evidence="3" id="KW-0808">Transferase</keyword>
<evidence type="ECO:0000313" key="3">
    <source>
        <dbReference type="EMBL" id="MCY6960175.1"/>
    </source>
</evidence>
<dbReference type="InterPro" id="IPR029787">
    <property type="entry name" value="Nucleotide_cyclase"/>
</dbReference>
<reference evidence="3" key="1">
    <citation type="submission" date="2022-12" db="EMBL/GenBank/DDBJ databases">
        <title>Clostridium sp. nov., isolated from industrial wastewater.</title>
        <authorList>
            <person name="Jiayan W."/>
        </authorList>
    </citation>
    <scope>NUCLEOTIDE SEQUENCE</scope>
    <source>
        <strain evidence="3">ZC22-4</strain>
    </source>
</reference>
<dbReference type="Proteomes" id="UP001144612">
    <property type="component" value="Unassembled WGS sequence"/>
</dbReference>